<feature type="binding site" evidence="2">
    <location>
        <position position="100"/>
    </location>
    <ligand>
        <name>ATP</name>
        <dbReference type="ChEBI" id="CHEBI:30616"/>
    </ligand>
</feature>
<keyword evidence="3" id="KW-0808">Transferase</keyword>
<keyword evidence="4" id="KW-1185">Reference proteome</keyword>
<comment type="function">
    <text evidence="2">Catalyzes the formation of N(4)-acetylcytidine (ac(4)C) at the wobble position of elongator tRNA(Met), using acetate and ATP as substrates. First activates an acetate ion to form acetyladenylate (Ac-AMP) and then transfers the acetyl group to tRNA to form ac(4)C34.</text>
</comment>
<keyword evidence="2" id="KW-0067">ATP-binding</keyword>
<comment type="catalytic activity">
    <reaction evidence="2">
        <text>cytidine(34) in elongator tRNA(Met) + acetate + ATP = N(4)-acetylcytidine(34) in elongator tRNA(Met) + AMP + diphosphate</text>
        <dbReference type="Rhea" id="RHEA:58144"/>
        <dbReference type="Rhea" id="RHEA-COMP:10693"/>
        <dbReference type="Rhea" id="RHEA-COMP:10694"/>
        <dbReference type="ChEBI" id="CHEBI:30089"/>
        <dbReference type="ChEBI" id="CHEBI:30616"/>
        <dbReference type="ChEBI" id="CHEBI:33019"/>
        <dbReference type="ChEBI" id="CHEBI:74900"/>
        <dbReference type="ChEBI" id="CHEBI:82748"/>
        <dbReference type="ChEBI" id="CHEBI:456215"/>
    </reaction>
</comment>
<dbReference type="GO" id="GO:0016879">
    <property type="term" value="F:ligase activity, forming carbon-nitrogen bonds"/>
    <property type="evidence" value="ECO:0007669"/>
    <property type="project" value="UniProtKB-UniRule"/>
</dbReference>
<keyword evidence="2" id="KW-0694">RNA-binding</keyword>
<comment type="subcellular location">
    <subcellularLocation>
        <location evidence="2">Cytoplasm</location>
    </subcellularLocation>
</comment>
<protein>
    <recommendedName>
        <fullName evidence="2">tRNA(Met) cytidine acetate ligase</fullName>
        <ecNumber evidence="2">6.3.4.-</ecNumber>
    </recommendedName>
</protein>
<dbReference type="AlphaFoldDB" id="A0A7T7UTQ4"/>
<dbReference type="Proteomes" id="UP000595871">
    <property type="component" value="Chromosome"/>
</dbReference>
<dbReference type="GO" id="GO:0000049">
    <property type="term" value="F:tRNA binding"/>
    <property type="evidence" value="ECO:0007669"/>
    <property type="project" value="UniProtKB-KW"/>
</dbReference>
<dbReference type="EC" id="6.3.4.-" evidence="2"/>
<feature type="binding site" evidence="2">
    <location>
        <position position="183"/>
    </location>
    <ligand>
        <name>ATP</name>
        <dbReference type="ChEBI" id="CHEBI:30616"/>
    </ligand>
</feature>
<accession>A0A7T7UTQ4</accession>
<dbReference type="Pfam" id="PF05636">
    <property type="entry name" value="HIGH_NTase1"/>
    <property type="match status" value="1"/>
</dbReference>
<dbReference type="GO" id="GO:0016740">
    <property type="term" value="F:transferase activity"/>
    <property type="evidence" value="ECO:0007669"/>
    <property type="project" value="UniProtKB-KW"/>
</dbReference>
<evidence type="ECO:0000313" key="4">
    <source>
        <dbReference type="Proteomes" id="UP000595871"/>
    </source>
</evidence>
<feature type="binding site" evidence="2">
    <location>
        <position position="158"/>
    </location>
    <ligand>
        <name>ATP</name>
        <dbReference type="ChEBI" id="CHEBI:30616"/>
    </ligand>
</feature>
<dbReference type="GO" id="GO:0006400">
    <property type="term" value="P:tRNA modification"/>
    <property type="evidence" value="ECO:0007669"/>
    <property type="project" value="UniProtKB-UniRule"/>
</dbReference>
<keyword evidence="2" id="KW-0963">Cytoplasm</keyword>
<dbReference type="PANTHER" id="PTHR37825:SF1">
    <property type="entry name" value="TRNA(MET) CYTIDINE ACETATE LIGASE"/>
    <property type="match status" value="1"/>
</dbReference>
<dbReference type="KEGG" id="aob:I6H46_08655"/>
<dbReference type="HAMAP" id="MF_01539">
    <property type="entry name" value="TmcAL"/>
    <property type="match status" value="1"/>
</dbReference>
<keyword evidence="1 2" id="KW-0819">tRNA processing</keyword>
<dbReference type="GO" id="GO:0005737">
    <property type="term" value="C:cytoplasm"/>
    <property type="evidence" value="ECO:0007669"/>
    <property type="project" value="UniProtKB-SubCell"/>
</dbReference>
<keyword evidence="2" id="KW-0547">Nucleotide-binding</keyword>
<dbReference type="InterPro" id="IPR008513">
    <property type="entry name" value="tRNA(Met)_cyd_acetate_ligase"/>
</dbReference>
<comment type="caution">
    <text evidence="2">Lacks conserved residue(s) required for the propagation of feature annotation.</text>
</comment>
<keyword evidence="2" id="KW-0820">tRNA-binding</keyword>
<reference evidence="3 4" key="1">
    <citation type="submission" date="2020-12" db="EMBL/GenBank/DDBJ databases">
        <title>FDA dAtabase for Regulatory Grade micrObial Sequences (FDA-ARGOS): Supporting development and validation of Infectious Disease Dx tests.</title>
        <authorList>
            <person name="Sproer C."/>
            <person name="Gronow S."/>
            <person name="Severitt S."/>
            <person name="Schroder I."/>
            <person name="Tallon L."/>
            <person name="Sadzewicz L."/>
            <person name="Zhao X."/>
            <person name="Boylan J."/>
            <person name="Ott S."/>
            <person name="Bowen H."/>
            <person name="Vavikolanu K."/>
            <person name="Mehta A."/>
            <person name="Aluvathingal J."/>
            <person name="Nadendla S."/>
            <person name="Lowell S."/>
            <person name="Myers T."/>
            <person name="Yan Y."/>
            <person name="Sichtig H."/>
        </authorList>
    </citation>
    <scope>NUCLEOTIDE SEQUENCE [LARGE SCALE GENOMIC DNA]</scope>
    <source>
        <strain evidence="3 4">FDAARGOS_989</strain>
    </source>
</reference>
<dbReference type="PANTHER" id="PTHR37825">
    <property type="entry name" value="TRNA(MET) CYTIDINE ACETATE LIGASE"/>
    <property type="match status" value="1"/>
</dbReference>
<sequence length="391" mass="46060">MKKLAIISEYNPFHNGHNYIQKKAREITNADIVIAIMSGDFVQRGEISLIDKYKRANSAMLSADLVIEMPSFISLQAANLFARKNIEILNKLEIDYLAFGIENISEKNFLKTCEKIFENENRINIDTKNFLDEGMSFAKASYLASIKYIENKEFFSANNILALEYLRAIKKLKANIEIVPIKRKNSMNKDVELRKDSFSSSSSIRNNIENIKIKDYLPSLSYNYIKKFKNEYNIFPQNDLLYEIFRYKILIEEKNMKDTLCYEDGMDNYLKKIAKDEIFYKDFIKNSTSQRFTKSRIKRLMINYLLENKTYLNEVDINFIKVLSFNENATKLFKECKLNVIMQKKDIDKLNKENKIIFEQMIKASNLYSMIIGRKFDSDYREKISIKKSSY</sequence>
<name>A0A7T7UTQ4_9FIRM</name>
<dbReference type="SUPFAM" id="SSF52374">
    <property type="entry name" value="Nucleotidylyl transferase"/>
    <property type="match status" value="1"/>
</dbReference>
<dbReference type="EMBL" id="CP067016">
    <property type="protein sequence ID" value="QQN55926.1"/>
    <property type="molecule type" value="Genomic_DNA"/>
</dbReference>
<dbReference type="InterPro" id="IPR014729">
    <property type="entry name" value="Rossmann-like_a/b/a_fold"/>
</dbReference>
<organism evidence="3 4">
    <name type="scientific">Anaerococcus obesiensis</name>
    <dbReference type="NCBI Taxonomy" id="1287640"/>
    <lineage>
        <taxon>Bacteria</taxon>
        <taxon>Bacillati</taxon>
        <taxon>Bacillota</taxon>
        <taxon>Tissierellia</taxon>
        <taxon>Tissierellales</taxon>
        <taxon>Peptoniphilaceae</taxon>
        <taxon>Anaerococcus</taxon>
    </lineage>
</organism>
<proteinExistence type="inferred from homology"/>
<feature type="binding site" evidence="2">
    <location>
        <begin position="7"/>
        <end position="20"/>
    </location>
    <ligand>
        <name>ATP</name>
        <dbReference type="ChEBI" id="CHEBI:30616"/>
    </ligand>
</feature>
<gene>
    <name evidence="2" type="primary">tmcAL</name>
    <name evidence="3" type="ORF">I6H46_08655</name>
</gene>
<dbReference type="GO" id="GO:0005524">
    <property type="term" value="F:ATP binding"/>
    <property type="evidence" value="ECO:0007669"/>
    <property type="project" value="UniProtKB-KW"/>
</dbReference>
<evidence type="ECO:0000256" key="1">
    <source>
        <dbReference type="ARBA" id="ARBA00022694"/>
    </source>
</evidence>
<evidence type="ECO:0000256" key="2">
    <source>
        <dbReference type="HAMAP-Rule" id="MF_01539"/>
    </source>
</evidence>
<comment type="similarity">
    <text evidence="2">Belongs to the TmcAL family.</text>
</comment>
<evidence type="ECO:0000313" key="3">
    <source>
        <dbReference type="EMBL" id="QQN55926.1"/>
    </source>
</evidence>
<keyword evidence="2" id="KW-0436">Ligase</keyword>
<dbReference type="RefSeq" id="WP_019117592.1">
    <property type="nucleotide sequence ID" value="NZ_CP067016.1"/>
</dbReference>
<dbReference type="Gene3D" id="3.40.50.620">
    <property type="entry name" value="HUPs"/>
    <property type="match status" value="1"/>
</dbReference>